<accession>A0A6S6R578</accession>
<sequence>MSAFGIGINTQGTNSGDIKGTQKEIACDCWFTSTGKSIPRMIKFIDENDELQTIDKIHVKYAETKNYSGIQSIEYGCTIICQGFSHDVKLIFFKDSCKWIMTFL</sequence>
<dbReference type="KEGG" id="acel:acsn021_21340"/>
<dbReference type="EMBL" id="AP023367">
    <property type="protein sequence ID" value="BCJ94565.1"/>
    <property type="molecule type" value="Genomic_DNA"/>
</dbReference>
<keyword evidence="2" id="KW-1185">Reference proteome</keyword>
<reference evidence="1 2" key="1">
    <citation type="journal article" date="2016" name="Int. J. Syst. Evol. Microbiol.">
        <title>Descriptions of Anaerotaenia torta gen. nov., sp. nov. and Anaerocolumna cellulosilytica gen. nov., sp. nov. isolated from a methanogenic reactor of cattle waste.</title>
        <authorList>
            <person name="Uek A."/>
            <person name="Ohtaki Y."/>
            <person name="Kaku N."/>
            <person name="Ueki K."/>
        </authorList>
    </citation>
    <scope>NUCLEOTIDE SEQUENCE [LARGE SCALE GENOMIC DNA]</scope>
    <source>
        <strain evidence="1 2">SN021</strain>
    </source>
</reference>
<dbReference type="Proteomes" id="UP000515561">
    <property type="component" value="Chromosome"/>
</dbReference>
<evidence type="ECO:0000313" key="2">
    <source>
        <dbReference type="Proteomes" id="UP000515561"/>
    </source>
</evidence>
<organism evidence="1 2">
    <name type="scientific">Anaerocolumna cellulosilytica</name>
    <dbReference type="NCBI Taxonomy" id="433286"/>
    <lineage>
        <taxon>Bacteria</taxon>
        <taxon>Bacillati</taxon>
        <taxon>Bacillota</taxon>
        <taxon>Clostridia</taxon>
        <taxon>Lachnospirales</taxon>
        <taxon>Lachnospiraceae</taxon>
        <taxon>Anaerocolumna</taxon>
    </lineage>
</organism>
<gene>
    <name evidence="1" type="ORF">acsn021_21340</name>
</gene>
<name>A0A6S6R578_9FIRM</name>
<dbReference type="RefSeq" id="WP_184089771.1">
    <property type="nucleotide sequence ID" value="NZ_AP023367.1"/>
</dbReference>
<dbReference type="AlphaFoldDB" id="A0A6S6R578"/>
<protein>
    <submittedName>
        <fullName evidence="1">Uncharacterized protein</fullName>
    </submittedName>
</protein>
<proteinExistence type="predicted"/>
<evidence type="ECO:0000313" key="1">
    <source>
        <dbReference type="EMBL" id="BCJ94565.1"/>
    </source>
</evidence>